<feature type="region of interest" description="Disordered" evidence="1">
    <location>
        <begin position="598"/>
        <end position="634"/>
    </location>
</feature>
<feature type="domain" description="DUF7580" evidence="3">
    <location>
        <begin position="209"/>
        <end position="504"/>
    </location>
</feature>
<dbReference type="GO" id="GO:0003824">
    <property type="term" value="F:catalytic activity"/>
    <property type="evidence" value="ECO:0007669"/>
    <property type="project" value="InterPro"/>
</dbReference>
<dbReference type="Pfam" id="PF01048">
    <property type="entry name" value="PNP_UDP_1"/>
    <property type="match status" value="1"/>
</dbReference>
<accession>A0AAV9U5F6</accession>
<dbReference type="EMBL" id="JAVHNS010000014">
    <property type="protein sequence ID" value="KAK6335930.1"/>
    <property type="molecule type" value="Genomic_DNA"/>
</dbReference>
<dbReference type="InterPro" id="IPR035994">
    <property type="entry name" value="Nucleoside_phosphorylase_sf"/>
</dbReference>
<dbReference type="InterPro" id="IPR056002">
    <property type="entry name" value="DUF7580"/>
</dbReference>
<dbReference type="Pfam" id="PF24476">
    <property type="entry name" value="DUF7580"/>
    <property type="match status" value="1"/>
</dbReference>
<sequence length="1935" mass="217200">MSTANLTPLELANDILPLIASVAIELAIETRVSAFSRLGVLLQLVSEGISEPPCQHSGIYKAKIDIILEIVETDCIWPKTVITTGYPKLESIVAGNSKLKSGIYRGLKEFSRRTDEFGALLALLEQTTMLKDAAPEILLSETETAKEDDHFVGYSKYVNDALYTALDLHTSCSCSFQHLKRVWLKLDGTDYAWPRSKHKADETDRYNGGEIQFKLVFSGSPSCNEYSNPESDIWHEIRILMLRKRLLSQKLPEGNELAPGEFCERLENVSASPQFYLAFPQDPYLFLSARLNTTKQSLQKGIPGNGLSLGEFIEKMGVETPETPRFRLAYILAKSVWQYYGSHLMKNPWTHKDIWLLEEERSAGEEYSGLVPSYCLHFTFNLEKPDDRIGEYCPNGPHRYPAILAVAMMLIEIIKGKLFDDEYHQLPSYGIGQPYDYHKIRAQYELAWLESLILKCHPIYKEVVTKCFDRKIFDMAPFDHDDPRNGLETRKSIIYREIVLPLKTLMEMAEAFDGTNGLGPHDGLGPYMVNCKTPETAPIKTVLSTPISDAESEASTFTTEDVSTLPQIPEAIIELVSGAEQAHLASRTEIRVAAGAIQQESEQQGRDAEEVEKKSTHDRQMIEESQSSQQDINEQEASITVTNTFATATTAITATAATTVSFPDSDDVKTVYSEASSVTPSAKEHYISQLADALSYGIRTHQLDSETLGRISIVLPELLKIFALKVGYNASSQTHRDIMFFVHKYRGDIAEYFMERCSREEVESLPDAETTDSENMTWSEKMNFWHERSEHFPISHGIFVEDGGSSHDEGHEADTRDVMLLVPSPQGEAESEDAGEFEEFEEFEDADIVQSLVYRDLIFNAPAFEWLVGSLRREVILTSTESNHMETIKNSIIKSLPQSYRVSKHRSTEAFQMIFMTGWKPLVFVGEQEYENEPSEAIERAITLTGSAEDAQALICAQYLYQTWPSTGKHIIKLIKEVAYSILPDNTKLTAYLMESSELVVEALGTKDSVAEIGQQLAWLCTALSSSSHETGVIACIPLIKDIKVFGPKEMVFAAPTPDPRNSADTAPSLLTASCQLSFTVEEREEKDILSNSQCWHNMFKNPVIVKGYPILRRPAFNTGLEIPLNMMAGLAGTKYVQTFNDKLFIKGFSTLLIPTKREGDTLIWHLVCNEDGNRISYFEDTVSHAEKLSFSELETTRHVVGWCPKAGYYAGAADANYDVRPSQLLKPHKGCLLQGIRISRRREIRDGAPFNLGNKDRPFHVSGNISVRKLQHIHNRFVVLWDDQDKRGWLVNGTSALLHLLRKSLESDRLGDFGSQFCFKKEHMQEALETHKPDSAIDVLLNKTNLKQEIYPEKEGYFCVEDRLEELYDTLDKMVEHQDNIAEQDADLRIRAQEYLEGWDFNHLATVQDIIHPRVAGIRETGTNWVHFVQAIHAVVLFGRGFGEIIKPQGSRSCAQWAKLPKDNYYLAAAVKDLKKIMDRNSGQEANPMKLTDDIFCHSPQVVFEPCECKGEEGAERHSDFAHVLLHSKFCSTLPLNSPAGLQDGGAVIFGHNRGTELSLGDIGYPKEHELLSSAEEPETQSHDSGLGSSLGLSFSTCEDYTVGIVCALPKELLAVRAMFDSKHEKLEYPPEDTNQYALGCIHQHYVVAAGLPLGEYGTCAAADVLTNMKRSFPRLKICLLVGIGGGVPSERNDIRLGDVVVSQPRDGYPGVIQYDLGKTLEKGVFERTGILQPPPRFIMTAITDLESDPDKSQQPLEPYLRDIANPKYKYPGHKHDPLLTTNYDRLIIQNLLRPRNYPKIHYGLIASGNQVMKCAQTRDKLGSEYNILCFEMEAAGIMNTCACLVIRGICDYSDSQKNDIWQEYAAATAAAYAKLLLSYARIPTSLVADSENTRSIRLRAPESAVLPNKRLTEPKRSSYKNWLSKTFRGLRGK</sequence>
<evidence type="ECO:0000259" key="2">
    <source>
        <dbReference type="Pfam" id="PF01048"/>
    </source>
</evidence>
<evidence type="ECO:0000313" key="4">
    <source>
        <dbReference type="EMBL" id="KAK6335930.1"/>
    </source>
</evidence>
<dbReference type="SUPFAM" id="SSF53167">
    <property type="entry name" value="Purine and uridine phosphorylases"/>
    <property type="match status" value="1"/>
</dbReference>
<protein>
    <recommendedName>
        <fullName evidence="6">Nucleoside phosphorylase domain-containing protein</fullName>
    </recommendedName>
</protein>
<evidence type="ECO:0000256" key="1">
    <source>
        <dbReference type="SAM" id="MobiDB-lite"/>
    </source>
</evidence>
<dbReference type="PANTHER" id="PTHR46082">
    <property type="entry name" value="ATP/GTP-BINDING PROTEIN-RELATED"/>
    <property type="match status" value="1"/>
</dbReference>
<name>A0AAV9U5F6_9PEZI</name>
<dbReference type="Gene3D" id="3.40.50.1580">
    <property type="entry name" value="Nucleoside phosphorylase domain"/>
    <property type="match status" value="1"/>
</dbReference>
<evidence type="ECO:0008006" key="6">
    <source>
        <dbReference type="Google" id="ProtNLM"/>
    </source>
</evidence>
<proteinExistence type="predicted"/>
<dbReference type="InterPro" id="IPR000845">
    <property type="entry name" value="Nucleoside_phosphorylase_d"/>
</dbReference>
<feature type="compositionally biased region" description="Basic and acidic residues" evidence="1">
    <location>
        <begin position="603"/>
        <end position="622"/>
    </location>
</feature>
<gene>
    <name evidence="4" type="ORF">TWF730_003305</name>
</gene>
<organism evidence="4 5">
    <name type="scientific">Orbilia blumenaviensis</name>
    <dbReference type="NCBI Taxonomy" id="1796055"/>
    <lineage>
        <taxon>Eukaryota</taxon>
        <taxon>Fungi</taxon>
        <taxon>Dikarya</taxon>
        <taxon>Ascomycota</taxon>
        <taxon>Pezizomycotina</taxon>
        <taxon>Orbiliomycetes</taxon>
        <taxon>Orbiliales</taxon>
        <taxon>Orbiliaceae</taxon>
        <taxon>Orbilia</taxon>
    </lineage>
</organism>
<evidence type="ECO:0000259" key="3">
    <source>
        <dbReference type="Pfam" id="PF24476"/>
    </source>
</evidence>
<keyword evidence="5" id="KW-1185">Reference proteome</keyword>
<feature type="compositionally biased region" description="Polar residues" evidence="1">
    <location>
        <begin position="623"/>
        <end position="634"/>
    </location>
</feature>
<evidence type="ECO:0000313" key="5">
    <source>
        <dbReference type="Proteomes" id="UP001373714"/>
    </source>
</evidence>
<comment type="caution">
    <text evidence="4">The sequence shown here is derived from an EMBL/GenBank/DDBJ whole genome shotgun (WGS) entry which is preliminary data.</text>
</comment>
<dbReference type="PANTHER" id="PTHR46082:SF11">
    <property type="entry name" value="AAA+ ATPASE DOMAIN-CONTAINING PROTEIN-RELATED"/>
    <property type="match status" value="1"/>
</dbReference>
<reference evidence="4 5" key="1">
    <citation type="submission" date="2019-10" db="EMBL/GenBank/DDBJ databases">
        <authorList>
            <person name="Palmer J.M."/>
        </authorList>
    </citation>
    <scope>NUCLEOTIDE SEQUENCE [LARGE SCALE GENOMIC DNA]</scope>
    <source>
        <strain evidence="4 5">TWF730</strain>
    </source>
</reference>
<dbReference type="GO" id="GO:0009116">
    <property type="term" value="P:nucleoside metabolic process"/>
    <property type="evidence" value="ECO:0007669"/>
    <property type="project" value="InterPro"/>
</dbReference>
<dbReference type="InterPro" id="IPR053137">
    <property type="entry name" value="NLR-like"/>
</dbReference>
<feature type="domain" description="Nucleoside phosphorylase" evidence="2">
    <location>
        <begin position="1603"/>
        <end position="1857"/>
    </location>
</feature>
<dbReference type="Proteomes" id="UP001373714">
    <property type="component" value="Unassembled WGS sequence"/>
</dbReference>